<name>A0A8C2C3X3_CYPCA</name>
<proteinExistence type="predicted"/>
<dbReference type="Ensembl" id="ENSCCRT00020004204.1">
    <property type="protein sequence ID" value="ENSCCRP00020003644.1"/>
    <property type="gene ID" value="ENSCCRG00020002105.1"/>
</dbReference>
<evidence type="ECO:0000313" key="2">
    <source>
        <dbReference type="Proteomes" id="UP000694701"/>
    </source>
</evidence>
<dbReference type="AlphaFoldDB" id="A0A8C2C3X3"/>
<reference evidence="1" key="1">
    <citation type="submission" date="2025-08" db="UniProtKB">
        <authorList>
            <consortium name="Ensembl"/>
        </authorList>
    </citation>
    <scope>IDENTIFICATION</scope>
</reference>
<accession>A0A8C2C3X3</accession>
<organism evidence="1 2">
    <name type="scientific">Cyprinus carpio</name>
    <name type="common">Common carp</name>
    <dbReference type="NCBI Taxonomy" id="7962"/>
    <lineage>
        <taxon>Eukaryota</taxon>
        <taxon>Metazoa</taxon>
        <taxon>Chordata</taxon>
        <taxon>Craniata</taxon>
        <taxon>Vertebrata</taxon>
        <taxon>Euteleostomi</taxon>
        <taxon>Actinopterygii</taxon>
        <taxon>Neopterygii</taxon>
        <taxon>Teleostei</taxon>
        <taxon>Ostariophysi</taxon>
        <taxon>Cypriniformes</taxon>
        <taxon>Cyprinidae</taxon>
        <taxon>Cyprininae</taxon>
        <taxon>Cyprinus</taxon>
    </lineage>
</organism>
<evidence type="ECO:0000313" key="1">
    <source>
        <dbReference type="Ensembl" id="ENSCCRP00020003644.1"/>
    </source>
</evidence>
<sequence length="27" mass="2923">TSGSGAYKLFFGTGTKLIVDTSKCFFF</sequence>
<dbReference type="Proteomes" id="UP000694701">
    <property type="component" value="Unplaced"/>
</dbReference>
<protein>
    <submittedName>
        <fullName evidence="1">Uncharacterized protein</fullName>
    </submittedName>
</protein>